<keyword evidence="1" id="KW-0812">Transmembrane</keyword>
<sequence>MSKNKIAFYKNHSFIMNAIIVISTVIIGISGLVILAASRANDPFPEDSYLGINFGLLTAVSVVVMVANFVMFWYRLIKIQGIVISFSAYLLLSIIILTYQYAQTEQQWILIVPFVVVLLISFVLLVVAYKFDAKISSWTRKNKKATKFLDPIEEMENPVFPEVSQTTQLQEIADLQIEEVQKNQAEILDTSKRKKAKSKNRRK</sequence>
<dbReference type="Proteomes" id="UP000216943">
    <property type="component" value="Unassembled WGS sequence"/>
</dbReference>
<organism evidence="2 3">
    <name type="scientific">Mycoplasmopsis agassizii</name>
    <dbReference type="NCBI Taxonomy" id="33922"/>
    <lineage>
        <taxon>Bacteria</taxon>
        <taxon>Bacillati</taxon>
        <taxon>Mycoplasmatota</taxon>
        <taxon>Mycoplasmoidales</taxon>
        <taxon>Metamycoplasmataceae</taxon>
        <taxon>Mycoplasmopsis</taxon>
    </lineage>
</organism>
<dbReference type="RefSeq" id="WP_095334959.1">
    <property type="nucleotide sequence ID" value="NZ_NQNY01000011.1"/>
</dbReference>
<dbReference type="AlphaFoldDB" id="A0A269TID4"/>
<feature type="transmembrane region" description="Helical" evidence="1">
    <location>
        <begin position="12"/>
        <end position="37"/>
    </location>
</feature>
<name>A0A269TID4_9BACT</name>
<reference evidence="3" key="1">
    <citation type="submission" date="2017-08" db="EMBL/GenBank/DDBJ databases">
        <authorList>
            <person name="Alvarez-Ponce D."/>
            <person name="Weitzman C.L."/>
            <person name="Tillett R.L."/>
            <person name="Sandmeier F.C."/>
            <person name="Tracy C.R."/>
        </authorList>
    </citation>
    <scope>NUCLEOTIDE SEQUENCE [LARGE SCALE GENOMIC DNA]</scope>
    <source>
        <strain evidence="3">723</strain>
    </source>
</reference>
<dbReference type="OrthoDB" id="9925911at2"/>
<evidence type="ECO:0000256" key="1">
    <source>
        <dbReference type="SAM" id="Phobius"/>
    </source>
</evidence>
<feature type="transmembrane region" description="Helical" evidence="1">
    <location>
        <begin position="108"/>
        <end position="131"/>
    </location>
</feature>
<feature type="transmembrane region" description="Helical" evidence="1">
    <location>
        <begin position="81"/>
        <end position="102"/>
    </location>
</feature>
<protein>
    <submittedName>
        <fullName evidence="2">Uncharacterized protein</fullName>
    </submittedName>
</protein>
<evidence type="ECO:0000313" key="2">
    <source>
        <dbReference type="EMBL" id="PAK21161.1"/>
    </source>
</evidence>
<proteinExistence type="predicted"/>
<evidence type="ECO:0000313" key="3">
    <source>
        <dbReference type="Proteomes" id="UP000216943"/>
    </source>
</evidence>
<dbReference type="EMBL" id="NQNY01000011">
    <property type="protein sequence ID" value="PAK21161.1"/>
    <property type="molecule type" value="Genomic_DNA"/>
</dbReference>
<keyword evidence="1" id="KW-1133">Transmembrane helix</keyword>
<accession>A0A269TID4</accession>
<gene>
    <name evidence="2" type="ORF">CJJ23_03410</name>
</gene>
<comment type="caution">
    <text evidence="2">The sequence shown here is derived from an EMBL/GenBank/DDBJ whole genome shotgun (WGS) entry which is preliminary data.</text>
</comment>
<keyword evidence="1" id="KW-0472">Membrane</keyword>
<feature type="transmembrane region" description="Helical" evidence="1">
    <location>
        <begin position="49"/>
        <end position="74"/>
    </location>
</feature>